<organism evidence="1">
    <name type="scientific">Timema californicum</name>
    <name type="common">California timema</name>
    <name type="synonym">Walking stick</name>
    <dbReference type="NCBI Taxonomy" id="61474"/>
    <lineage>
        <taxon>Eukaryota</taxon>
        <taxon>Metazoa</taxon>
        <taxon>Ecdysozoa</taxon>
        <taxon>Arthropoda</taxon>
        <taxon>Hexapoda</taxon>
        <taxon>Insecta</taxon>
        <taxon>Pterygota</taxon>
        <taxon>Neoptera</taxon>
        <taxon>Polyneoptera</taxon>
        <taxon>Phasmatodea</taxon>
        <taxon>Timematodea</taxon>
        <taxon>Timematoidea</taxon>
        <taxon>Timematidae</taxon>
        <taxon>Timema</taxon>
    </lineage>
</organism>
<accession>A0A7R9JIH3</accession>
<reference evidence="1" key="1">
    <citation type="submission" date="2020-11" db="EMBL/GenBank/DDBJ databases">
        <authorList>
            <person name="Tran Van P."/>
        </authorList>
    </citation>
    <scope>NUCLEOTIDE SEQUENCE</scope>
</reference>
<gene>
    <name evidence="1" type="ORF">TCMB3V08_LOCUS12180</name>
</gene>
<dbReference type="EMBL" id="OE192969">
    <property type="protein sequence ID" value="CAD7579647.1"/>
    <property type="molecule type" value="Genomic_DNA"/>
</dbReference>
<evidence type="ECO:0000313" key="1">
    <source>
        <dbReference type="EMBL" id="CAD7579647.1"/>
    </source>
</evidence>
<proteinExistence type="predicted"/>
<protein>
    <submittedName>
        <fullName evidence="1">(California timema) hypothetical protein</fullName>
    </submittedName>
</protein>
<dbReference type="AlphaFoldDB" id="A0A7R9JIH3"/>
<sequence length="100" mass="11417">MIARLFELVKNVITHYEAFRDDQNSKSAFLSVPQPRLVKKRATETFFRPPTQRSMLVQYLGLALLLLSPLDEAINILVNSLKDDTVGLMKRNLSRESQIG</sequence>
<name>A0A7R9JIH3_TIMCA</name>